<dbReference type="Proteomes" id="UP001141259">
    <property type="component" value="Unassembled WGS sequence"/>
</dbReference>
<protein>
    <recommendedName>
        <fullName evidence="3">BNR/Asp-box repeat protein</fullName>
    </recommendedName>
</protein>
<dbReference type="GO" id="GO:0010411">
    <property type="term" value="P:xyloglucan metabolic process"/>
    <property type="evidence" value="ECO:0007669"/>
    <property type="project" value="TreeGrafter"/>
</dbReference>
<dbReference type="PANTHER" id="PTHR43739:SF5">
    <property type="entry name" value="EXO-ALPHA-SIALIDASE"/>
    <property type="match status" value="1"/>
</dbReference>
<sequence length="498" mass="52087">MFVAGDEGVYLSTDRGAHWKLLAGSPKGVRQLGLDDRDLYIGTGAGVHIIENATSKPEKARKLAVDLAVDSLSVGERVVVAAGIFSGAVLSTDRGRTWRAVSGSWGKKDAVPYIGVGPSGDVQVQTIEGSPDGSGAKNLWVSKDLGRTWKAKPAFDKVDVYSEVGSFPDRPDVQVVAASAGIFTTRDSVDFQRIGVPDTSVNALAVAGSALLAGTPTGSYRSTAPLGRELGAGYQDWGWTGKIPHTVGNTVNALETLPGKGNDVLRARNAYCPGECFFIEKSGDNGRTWSGLASFPGNSHSVVADPKDPSRVYTGAYLAPALYVSTDGATSFTPLHDTELSGVNGLAIDPTRPSGVWIADVSGLYLSTGADLPLAKAFDGRVEAVAVDPKNPSHVVAVGQGLLKVSYDAGKSFADGVGLPEVFYTSVVFSRDGALYAGSRDYYVAGTGVLRSTDGGKSWKVLPNQPADHEVRSVLVSPDGAWLFAGTMASGVHRLALR</sequence>
<organism evidence="1 2">
    <name type="scientific">Umezawaea endophytica</name>
    <dbReference type="NCBI Taxonomy" id="1654476"/>
    <lineage>
        <taxon>Bacteria</taxon>
        <taxon>Bacillati</taxon>
        <taxon>Actinomycetota</taxon>
        <taxon>Actinomycetes</taxon>
        <taxon>Pseudonocardiales</taxon>
        <taxon>Pseudonocardiaceae</taxon>
        <taxon>Umezawaea</taxon>
    </lineage>
</organism>
<evidence type="ECO:0008006" key="3">
    <source>
        <dbReference type="Google" id="ProtNLM"/>
    </source>
</evidence>
<dbReference type="Gene3D" id="2.130.10.10">
    <property type="entry name" value="YVTN repeat-like/Quinoprotein amine dehydrogenase"/>
    <property type="match status" value="3"/>
</dbReference>
<proteinExistence type="predicted"/>
<dbReference type="RefSeq" id="WP_259623655.1">
    <property type="nucleotide sequence ID" value="NZ_JANYMP010000006.1"/>
</dbReference>
<dbReference type="SUPFAM" id="SSF110296">
    <property type="entry name" value="Oligoxyloglucan reducing end-specific cellobiohydrolase"/>
    <property type="match status" value="1"/>
</dbReference>
<dbReference type="InterPro" id="IPR052025">
    <property type="entry name" value="Xyloglucanase_GH74"/>
</dbReference>
<dbReference type="InterPro" id="IPR036278">
    <property type="entry name" value="Sialidase_sf"/>
</dbReference>
<reference evidence="1" key="1">
    <citation type="submission" date="2022-08" db="EMBL/GenBank/DDBJ databases">
        <authorList>
            <person name="Tistechok S."/>
            <person name="Samborskyy M."/>
            <person name="Roman I."/>
        </authorList>
    </citation>
    <scope>NUCLEOTIDE SEQUENCE</scope>
    <source>
        <strain evidence="1">DSM 103496</strain>
    </source>
</reference>
<dbReference type="EMBL" id="JANYMP010000006">
    <property type="protein sequence ID" value="MCS7478146.1"/>
    <property type="molecule type" value="Genomic_DNA"/>
</dbReference>
<evidence type="ECO:0000313" key="1">
    <source>
        <dbReference type="EMBL" id="MCS7478146.1"/>
    </source>
</evidence>
<dbReference type="SUPFAM" id="SSF50939">
    <property type="entry name" value="Sialidases"/>
    <property type="match status" value="1"/>
</dbReference>
<keyword evidence="2" id="KW-1185">Reference proteome</keyword>
<dbReference type="AlphaFoldDB" id="A0A9X2VK77"/>
<accession>A0A9X2VK77</accession>
<dbReference type="PANTHER" id="PTHR43739">
    <property type="entry name" value="XYLOGLUCANASE (EUROFUNG)"/>
    <property type="match status" value="1"/>
</dbReference>
<evidence type="ECO:0000313" key="2">
    <source>
        <dbReference type="Proteomes" id="UP001141259"/>
    </source>
</evidence>
<comment type="caution">
    <text evidence="1">The sequence shown here is derived from an EMBL/GenBank/DDBJ whole genome shotgun (WGS) entry which is preliminary data.</text>
</comment>
<name>A0A9X2VK77_9PSEU</name>
<dbReference type="InterPro" id="IPR015943">
    <property type="entry name" value="WD40/YVTN_repeat-like_dom_sf"/>
</dbReference>
<gene>
    <name evidence="1" type="ORF">NZH93_14900</name>
</gene>